<comment type="caution">
    <text evidence="1">The sequence shown here is derived from an EMBL/GenBank/DDBJ whole genome shotgun (WGS) entry which is preliminary data.</text>
</comment>
<dbReference type="RefSeq" id="WP_311591868.1">
    <property type="nucleotide sequence ID" value="NZ_JAVRHV010000001.1"/>
</dbReference>
<proteinExistence type="predicted"/>
<name>A0ABU2Y1M1_9FLAO</name>
<accession>A0ABU2Y1M1</accession>
<sequence>MNSRFLIVLVIFPIIGFSQSFELKKPNISKLKDALEQNNSTEIIYAYLLQEYENIGEKKNVKMFEYNKNQICAFEKEFLGGISYTIDECAEEGGITYNITFPRIDKKELMNWVEIMDSNDLSEIENSWNSDGTIYRPNDEGVGCYYTIKETETKSTVEVWCGC</sequence>
<reference evidence="1 2" key="1">
    <citation type="submission" date="2023-09" db="EMBL/GenBank/DDBJ databases">
        <authorList>
            <person name="Rey-Velasco X."/>
        </authorList>
    </citation>
    <scope>NUCLEOTIDE SEQUENCE [LARGE SCALE GENOMIC DNA]</scope>
    <source>
        <strain evidence="1 2">P050</strain>
    </source>
</reference>
<gene>
    <name evidence="1" type="ORF">RM519_02195</name>
</gene>
<dbReference type="Proteomes" id="UP001252186">
    <property type="component" value="Unassembled WGS sequence"/>
</dbReference>
<keyword evidence="2" id="KW-1185">Reference proteome</keyword>
<evidence type="ECO:0000313" key="2">
    <source>
        <dbReference type="Proteomes" id="UP001252186"/>
    </source>
</evidence>
<protein>
    <submittedName>
        <fullName evidence="1">Uncharacterized protein</fullName>
    </submittedName>
</protein>
<dbReference type="EMBL" id="JAVRHV010000001">
    <property type="protein sequence ID" value="MDT0552046.1"/>
    <property type="molecule type" value="Genomic_DNA"/>
</dbReference>
<evidence type="ECO:0000313" key="1">
    <source>
        <dbReference type="EMBL" id="MDT0552046.1"/>
    </source>
</evidence>
<organism evidence="1 2">
    <name type="scientific">Urechidicola vernalis</name>
    <dbReference type="NCBI Taxonomy" id="3075600"/>
    <lineage>
        <taxon>Bacteria</taxon>
        <taxon>Pseudomonadati</taxon>
        <taxon>Bacteroidota</taxon>
        <taxon>Flavobacteriia</taxon>
        <taxon>Flavobacteriales</taxon>
        <taxon>Flavobacteriaceae</taxon>
        <taxon>Urechidicola</taxon>
    </lineage>
</organism>